<dbReference type="PROSITE" id="PS50089">
    <property type="entry name" value="ZF_RING_2"/>
    <property type="match status" value="1"/>
</dbReference>
<dbReference type="SUPFAM" id="SSF57850">
    <property type="entry name" value="RING/U-box"/>
    <property type="match status" value="1"/>
</dbReference>
<dbReference type="Pfam" id="PF14634">
    <property type="entry name" value="zf-RING_5"/>
    <property type="match status" value="1"/>
</dbReference>
<reference evidence="7" key="1">
    <citation type="journal article" date="2021" name="Nat. Commun.">
        <title>Genetic determinants of endophytism in the Arabidopsis root mycobiome.</title>
        <authorList>
            <person name="Mesny F."/>
            <person name="Miyauchi S."/>
            <person name="Thiergart T."/>
            <person name="Pickel B."/>
            <person name="Atanasova L."/>
            <person name="Karlsson M."/>
            <person name="Huettel B."/>
            <person name="Barry K.W."/>
            <person name="Haridas S."/>
            <person name="Chen C."/>
            <person name="Bauer D."/>
            <person name="Andreopoulos W."/>
            <person name="Pangilinan J."/>
            <person name="LaButti K."/>
            <person name="Riley R."/>
            <person name="Lipzen A."/>
            <person name="Clum A."/>
            <person name="Drula E."/>
            <person name="Henrissat B."/>
            <person name="Kohler A."/>
            <person name="Grigoriev I.V."/>
            <person name="Martin F.M."/>
            <person name="Hacquard S."/>
        </authorList>
    </citation>
    <scope>NUCLEOTIDE SEQUENCE</scope>
    <source>
        <strain evidence="7">MPI-CAGE-CH-0235</strain>
    </source>
</reference>
<protein>
    <recommendedName>
        <fullName evidence="6">RING-type domain-containing protein</fullName>
    </recommendedName>
</protein>
<evidence type="ECO:0000256" key="5">
    <source>
        <dbReference type="SAM" id="Coils"/>
    </source>
</evidence>
<dbReference type="InterPro" id="IPR017907">
    <property type="entry name" value="Znf_RING_CS"/>
</dbReference>
<dbReference type="EMBL" id="JAGPNK010000001">
    <property type="protein sequence ID" value="KAH7327847.1"/>
    <property type="molecule type" value="Genomic_DNA"/>
</dbReference>
<dbReference type="GO" id="GO:0000795">
    <property type="term" value="C:synaptonemal complex"/>
    <property type="evidence" value="ECO:0007669"/>
    <property type="project" value="InterPro"/>
</dbReference>
<accession>A0A8K0T5N1</accession>
<keyword evidence="5" id="KW-0175">Coiled coil</keyword>
<dbReference type="PANTHER" id="PTHR14305">
    <property type="entry name" value="E3 UBIQUITIN-PROTEIN LIGASE CCNB1IP1"/>
    <property type="match status" value="1"/>
</dbReference>
<evidence type="ECO:0000256" key="4">
    <source>
        <dbReference type="PROSITE-ProRule" id="PRU00175"/>
    </source>
</evidence>
<dbReference type="InterPro" id="IPR042448">
    <property type="entry name" value="CCNB1IP1"/>
</dbReference>
<evidence type="ECO:0000256" key="3">
    <source>
        <dbReference type="ARBA" id="ARBA00022833"/>
    </source>
</evidence>
<dbReference type="OrthoDB" id="441210at2759"/>
<name>A0A8K0T5N1_9HYPO</name>
<dbReference type="InterPro" id="IPR001841">
    <property type="entry name" value="Znf_RING"/>
</dbReference>
<evidence type="ECO:0000313" key="7">
    <source>
        <dbReference type="EMBL" id="KAH7327847.1"/>
    </source>
</evidence>
<dbReference type="InterPro" id="IPR013083">
    <property type="entry name" value="Znf_RING/FYVE/PHD"/>
</dbReference>
<dbReference type="GO" id="GO:0008270">
    <property type="term" value="F:zinc ion binding"/>
    <property type="evidence" value="ECO:0007669"/>
    <property type="project" value="UniProtKB-KW"/>
</dbReference>
<dbReference type="GO" id="GO:0061630">
    <property type="term" value="F:ubiquitin protein ligase activity"/>
    <property type="evidence" value="ECO:0007669"/>
    <property type="project" value="InterPro"/>
</dbReference>
<dbReference type="AlphaFoldDB" id="A0A8K0T5N1"/>
<evidence type="ECO:0000313" key="8">
    <source>
        <dbReference type="Proteomes" id="UP000813444"/>
    </source>
</evidence>
<dbReference type="GO" id="GO:0007131">
    <property type="term" value="P:reciprocal meiotic recombination"/>
    <property type="evidence" value="ECO:0007669"/>
    <property type="project" value="InterPro"/>
</dbReference>
<evidence type="ECO:0000259" key="6">
    <source>
        <dbReference type="PROSITE" id="PS50089"/>
    </source>
</evidence>
<feature type="coiled-coil region" evidence="5">
    <location>
        <begin position="124"/>
        <end position="186"/>
    </location>
</feature>
<keyword evidence="8" id="KW-1185">Reference proteome</keyword>
<gene>
    <name evidence="7" type="ORF">B0I35DRAFT_2539</name>
</gene>
<keyword evidence="1" id="KW-0479">Metal-binding</keyword>
<dbReference type="PROSITE" id="PS00518">
    <property type="entry name" value="ZF_RING_1"/>
    <property type="match status" value="1"/>
</dbReference>
<evidence type="ECO:0000256" key="1">
    <source>
        <dbReference type="ARBA" id="ARBA00022723"/>
    </source>
</evidence>
<feature type="domain" description="RING-type" evidence="6">
    <location>
        <begin position="12"/>
        <end position="54"/>
    </location>
</feature>
<comment type="caution">
    <text evidence="7">The sequence shown here is derived from an EMBL/GenBank/DDBJ whole genome shotgun (WGS) entry which is preliminary data.</text>
</comment>
<evidence type="ECO:0000256" key="2">
    <source>
        <dbReference type="ARBA" id="ARBA00022771"/>
    </source>
</evidence>
<keyword evidence="3" id="KW-0862">Zinc</keyword>
<keyword evidence="2 4" id="KW-0863">Zinc-finger</keyword>
<dbReference type="PANTHER" id="PTHR14305:SF0">
    <property type="entry name" value="E3 UBIQUITIN-PROTEIN LIGASE CCNB1IP1"/>
    <property type="match status" value="1"/>
</dbReference>
<sequence length="266" mass="29695">MEHSLNCNAISCRKPVGDRAVVTSCSHIFCLDCANSVNLPGHDPHTRSECPACKAHLPHPDDAVISNLVPGEEYKSIVLCGLSPNVIMECAGRALSFWAYQTTHEIYWQQCLNSKLANRFTKLNMEYTKSMNEAKAQVETLQNQISDLLHEHELLKKKGEDYLQAYKDKSRKLQQIHNLYEKVKRRAEEGPLQQAASDAVDSSILALPQPNVLGLHTKQSNYGSSRNFDQAGHLGLANRSTYIPQTRLNHLGVDGGWSQAGQLRCD</sequence>
<organism evidence="7 8">
    <name type="scientific">Stachybotrys elegans</name>
    <dbReference type="NCBI Taxonomy" id="80388"/>
    <lineage>
        <taxon>Eukaryota</taxon>
        <taxon>Fungi</taxon>
        <taxon>Dikarya</taxon>
        <taxon>Ascomycota</taxon>
        <taxon>Pezizomycotina</taxon>
        <taxon>Sordariomycetes</taxon>
        <taxon>Hypocreomycetidae</taxon>
        <taxon>Hypocreales</taxon>
        <taxon>Stachybotryaceae</taxon>
        <taxon>Stachybotrys</taxon>
    </lineage>
</organism>
<dbReference type="Proteomes" id="UP000813444">
    <property type="component" value="Unassembled WGS sequence"/>
</dbReference>
<dbReference type="Gene3D" id="3.30.40.10">
    <property type="entry name" value="Zinc/RING finger domain, C3HC4 (zinc finger)"/>
    <property type="match status" value="1"/>
</dbReference>
<proteinExistence type="predicted"/>